<evidence type="ECO:0000313" key="3">
    <source>
        <dbReference type="EMBL" id="KAB2818008.1"/>
    </source>
</evidence>
<evidence type="ECO:0000313" key="4">
    <source>
        <dbReference type="Proteomes" id="UP000484164"/>
    </source>
</evidence>
<dbReference type="RefSeq" id="WP_151692696.1">
    <property type="nucleotide sequence ID" value="NZ_BMGX01000002.1"/>
</dbReference>
<dbReference type="Gene3D" id="2.170.130.10">
    <property type="entry name" value="TonB-dependent receptor, plug domain"/>
    <property type="match status" value="1"/>
</dbReference>
<proteinExistence type="predicted"/>
<keyword evidence="3" id="KW-0675">Receptor</keyword>
<dbReference type="InterPro" id="IPR008969">
    <property type="entry name" value="CarboxyPept-like_regulatory"/>
</dbReference>
<keyword evidence="1" id="KW-0732">Signal</keyword>
<dbReference type="InterPro" id="IPR012910">
    <property type="entry name" value="Plug_dom"/>
</dbReference>
<evidence type="ECO:0000259" key="2">
    <source>
        <dbReference type="Pfam" id="PF07715"/>
    </source>
</evidence>
<feature type="domain" description="TonB-dependent receptor plug" evidence="2">
    <location>
        <begin position="128"/>
        <end position="208"/>
    </location>
</feature>
<name>A0A6L3ZKC8_9FLAO</name>
<keyword evidence="4" id="KW-1185">Reference proteome</keyword>
<dbReference type="SUPFAM" id="SSF49464">
    <property type="entry name" value="Carboxypeptidase regulatory domain-like"/>
    <property type="match status" value="1"/>
</dbReference>
<feature type="chain" id="PRO_5026830480" evidence="1">
    <location>
        <begin position="18"/>
        <end position="808"/>
    </location>
</feature>
<dbReference type="SUPFAM" id="SSF56935">
    <property type="entry name" value="Porins"/>
    <property type="match status" value="1"/>
</dbReference>
<protein>
    <submittedName>
        <fullName evidence="3">TonB-dependent receptor</fullName>
    </submittedName>
</protein>
<reference evidence="3 4" key="1">
    <citation type="submission" date="2019-10" db="EMBL/GenBank/DDBJ databases">
        <title>Genome sequence of Phaeocystidibacter marisrubri JCM30614 (type strain).</title>
        <authorList>
            <person name="Bowman J.P."/>
        </authorList>
    </citation>
    <scope>NUCLEOTIDE SEQUENCE [LARGE SCALE GENOMIC DNA]</scope>
    <source>
        <strain evidence="3 4">JCM 30614</strain>
    </source>
</reference>
<dbReference type="Pfam" id="PF07715">
    <property type="entry name" value="Plug"/>
    <property type="match status" value="1"/>
</dbReference>
<dbReference type="EMBL" id="WBVQ01000001">
    <property type="protein sequence ID" value="KAB2818008.1"/>
    <property type="molecule type" value="Genomic_DNA"/>
</dbReference>
<dbReference type="Proteomes" id="UP000484164">
    <property type="component" value="Unassembled WGS sequence"/>
</dbReference>
<feature type="signal peptide" evidence="1">
    <location>
        <begin position="1"/>
        <end position="17"/>
    </location>
</feature>
<sequence length="808" mass="91531">MKQFLLLLCLLPLASFAQRIEGTIANSDGEPIDRALVSLGNQTAYSDESGHFGMDIPSPRPEYFIVGRLGYRTDTVYIPDVSGTYTVNLTLIESGAVLQQVDVVTEGRTDPTNVDIDSKNLASLSGPQGGVEGLIRTLPGVVGRSELSSQYNVRGGSFDENLVYVNGIEVYRPFLVRAGQQEGLSFVNGAMVDKISFSAGGFSAIYGDKMSSVLDITYKQPKEFEGTFQGSLLGGQLALGGQSKDGRLSAIGGVRYRTNRLLLGALDTDGDFTSNFFDAQILLGYDLNDEWRINFLGNYAVNDYRVKPGTRNTQFGSFQEALQLTVYFDGQENYDYTTAFGAISTEYKPNRDLNLSFYTSAYQTVETEFVDVIGQYRLGDLNTNLGSDDFGEIAAVRGIGGFHQYARNTLDAIIFNLGHRGVYHLEHGSLYWGGRIQREDIVDRYKEWENIDSAGYAVPHRPTQVIVGPNDTVYIPRDQLEIYQSYDTRGAVASFRSTAYLEYVLPWEADSHQYRLTTGVRSQHWSLNNQVTVSPRASISWRPAHWKRWLFKAASGFYHQPAFYREMRNLEGEINRDIRAQLAVHYVVGGSYSFKMFNRDFVWNNEIYYKDMYNLIPYEMDNVRIRYSAQNEARGRAYGFDTRINGEFVKGVESWASLSLFRVEENIEGDGHGYIPRPTDQLFSFAMFYQDYLPKDPTFRVTVNLVVTGGFPFGAPQTPRYTHTLRSPMYRRLDLGFIKVLRESGKEYHNKFFKSIDEMWIGLEVFNMLAARNTVSYLWVRDASTARQYAVPNYLTSRLLNLKLHVSF</sequence>
<dbReference type="InterPro" id="IPR037066">
    <property type="entry name" value="Plug_dom_sf"/>
</dbReference>
<organism evidence="3 4">
    <name type="scientific">Phaeocystidibacter marisrubri</name>
    <dbReference type="NCBI Taxonomy" id="1577780"/>
    <lineage>
        <taxon>Bacteria</taxon>
        <taxon>Pseudomonadati</taxon>
        <taxon>Bacteroidota</taxon>
        <taxon>Flavobacteriia</taxon>
        <taxon>Flavobacteriales</taxon>
        <taxon>Phaeocystidibacteraceae</taxon>
        <taxon>Phaeocystidibacter</taxon>
    </lineage>
</organism>
<evidence type="ECO:0000256" key="1">
    <source>
        <dbReference type="SAM" id="SignalP"/>
    </source>
</evidence>
<accession>A0A6L3ZKC8</accession>
<dbReference type="OrthoDB" id="1108759at2"/>
<dbReference type="AlphaFoldDB" id="A0A6L3ZKC8"/>
<comment type="caution">
    <text evidence="3">The sequence shown here is derived from an EMBL/GenBank/DDBJ whole genome shotgun (WGS) entry which is preliminary data.</text>
</comment>
<gene>
    <name evidence="3" type="ORF">F8C82_06280</name>
</gene>